<evidence type="ECO:0000313" key="3">
    <source>
        <dbReference type="Proteomes" id="UP001279681"/>
    </source>
</evidence>
<dbReference type="EMBL" id="JAVIKH010000003">
    <property type="protein sequence ID" value="MDX8335660.1"/>
    <property type="molecule type" value="Genomic_DNA"/>
</dbReference>
<dbReference type="Pfam" id="PF01464">
    <property type="entry name" value="SLT"/>
    <property type="match status" value="1"/>
</dbReference>
<gene>
    <name evidence="2" type="ORF">RFV38_03940</name>
</gene>
<reference evidence="3" key="1">
    <citation type="submission" date="2023-07" db="EMBL/GenBank/DDBJ databases">
        <authorList>
            <person name="Colorado M.A."/>
            <person name="Villamil L.M."/>
            <person name="Melo J.F."/>
            <person name="Rodriguez J.A."/>
            <person name="Ruiz R.Y."/>
        </authorList>
    </citation>
    <scope>NUCLEOTIDE SEQUENCE [LARGE SCALE GENOMIC DNA]</scope>
    <source>
        <strain evidence="3">C33</strain>
    </source>
</reference>
<dbReference type="Gene3D" id="1.10.530.10">
    <property type="match status" value="1"/>
</dbReference>
<dbReference type="PANTHER" id="PTHR37423:SF2">
    <property type="entry name" value="MEMBRANE-BOUND LYTIC MUREIN TRANSGLYCOSYLASE C"/>
    <property type="match status" value="1"/>
</dbReference>
<comment type="caution">
    <text evidence="2">The sequence shown here is derived from an EMBL/GenBank/DDBJ whole genome shotgun (WGS) entry which is preliminary data.</text>
</comment>
<evidence type="ECO:0000259" key="1">
    <source>
        <dbReference type="Pfam" id="PF01464"/>
    </source>
</evidence>
<protein>
    <submittedName>
        <fullName evidence="2">Lytic transglycosylase domain-containing protein</fullName>
    </submittedName>
</protein>
<feature type="domain" description="Transglycosylase SLT" evidence="1">
    <location>
        <begin position="46"/>
        <end position="141"/>
    </location>
</feature>
<proteinExistence type="predicted"/>
<dbReference type="InterPro" id="IPR023346">
    <property type="entry name" value="Lysozyme-like_dom_sf"/>
</dbReference>
<sequence>MKKVKYFCFLFCLVNSTIFSSNEFLEKYISKNTSNMEHAQFIYEDIIKFSNKYEIDPTLITSIIKVESNFNHDAISENGAIGLMQIMPDIAESFNINPFNISSNIEGGIKYFSECLKLNNDDIALALASYNSKSKTIETYTNIPPFTSTDKYVSDVLKIYTGNFNKKYIFNLNNQ</sequence>
<keyword evidence="3" id="KW-1185">Reference proteome</keyword>
<dbReference type="SUPFAM" id="SSF53955">
    <property type="entry name" value="Lysozyme-like"/>
    <property type="match status" value="1"/>
</dbReference>
<dbReference type="InterPro" id="IPR008258">
    <property type="entry name" value="Transglycosylase_SLT_dom_1"/>
</dbReference>
<organism evidence="2 3">
    <name type="scientific">Candidatus Cetobacterium colombiensis</name>
    <dbReference type="NCBI Taxonomy" id="3073100"/>
    <lineage>
        <taxon>Bacteria</taxon>
        <taxon>Fusobacteriati</taxon>
        <taxon>Fusobacteriota</taxon>
        <taxon>Fusobacteriia</taxon>
        <taxon>Fusobacteriales</taxon>
        <taxon>Fusobacteriaceae</taxon>
        <taxon>Cetobacterium</taxon>
    </lineage>
</organism>
<accession>A0ABU4W928</accession>
<dbReference type="CDD" id="cd16896">
    <property type="entry name" value="LT_Slt70-like"/>
    <property type="match status" value="1"/>
</dbReference>
<dbReference type="RefSeq" id="WP_320313066.1">
    <property type="nucleotide sequence ID" value="NZ_JAVIKH010000003.1"/>
</dbReference>
<evidence type="ECO:0000313" key="2">
    <source>
        <dbReference type="EMBL" id="MDX8335660.1"/>
    </source>
</evidence>
<dbReference type="Proteomes" id="UP001279681">
    <property type="component" value="Unassembled WGS sequence"/>
</dbReference>
<name>A0ABU4W928_9FUSO</name>
<dbReference type="PANTHER" id="PTHR37423">
    <property type="entry name" value="SOLUBLE LYTIC MUREIN TRANSGLYCOSYLASE-RELATED"/>
    <property type="match status" value="1"/>
</dbReference>